<evidence type="ECO:0000256" key="5">
    <source>
        <dbReference type="ARBA" id="ARBA00022960"/>
    </source>
</evidence>
<protein>
    <submittedName>
        <fullName evidence="9">Rod shape-determining protein MreD</fullName>
    </submittedName>
</protein>
<dbReference type="InterPro" id="IPR026034">
    <property type="entry name" value="MreD_proteobac"/>
</dbReference>
<keyword evidence="7 8" id="KW-0472">Membrane</keyword>
<dbReference type="Pfam" id="PF04093">
    <property type="entry name" value="MreD"/>
    <property type="match status" value="1"/>
</dbReference>
<comment type="caution">
    <text evidence="9">The sequence shown here is derived from an EMBL/GenBank/DDBJ whole genome shotgun (WGS) entry which is preliminary data.</text>
</comment>
<evidence type="ECO:0000256" key="7">
    <source>
        <dbReference type="ARBA" id="ARBA00023136"/>
    </source>
</evidence>
<feature type="transmembrane region" description="Helical" evidence="8">
    <location>
        <begin position="103"/>
        <end position="123"/>
    </location>
</feature>
<comment type="subcellular location">
    <subcellularLocation>
        <location evidence="1">Cell membrane</location>
        <topology evidence="1">Multi-pass membrane protein</topology>
    </subcellularLocation>
</comment>
<dbReference type="Proteomes" id="UP000092607">
    <property type="component" value="Unassembled WGS sequence"/>
</dbReference>
<keyword evidence="6 8" id="KW-1133">Transmembrane helix</keyword>
<keyword evidence="4 8" id="KW-0812">Transmembrane</keyword>
<evidence type="ECO:0000256" key="8">
    <source>
        <dbReference type="SAM" id="Phobius"/>
    </source>
</evidence>
<gene>
    <name evidence="9" type="ORF">A9309_07465</name>
</gene>
<feature type="transmembrane region" description="Helical" evidence="8">
    <location>
        <begin position="73"/>
        <end position="91"/>
    </location>
</feature>
<feature type="transmembrane region" description="Helical" evidence="8">
    <location>
        <begin position="6"/>
        <end position="24"/>
    </location>
</feature>
<reference evidence="9 10" key="1">
    <citation type="submission" date="2016-06" db="EMBL/GenBank/DDBJ databases">
        <title>Draft genome of Moraxella lacunata CCUG 57757A.</title>
        <authorList>
            <person name="Salva-Serra F."/>
            <person name="Engstrom-Jakobsson H."/>
            <person name="Thorell K."/>
            <person name="Gonzales-Siles L."/>
            <person name="Karlsson R."/>
            <person name="Boulund F."/>
            <person name="Engstrand L."/>
            <person name="Kristiansson E."/>
            <person name="Moore E."/>
        </authorList>
    </citation>
    <scope>NUCLEOTIDE SEQUENCE [LARGE SCALE GENOMIC DNA]</scope>
    <source>
        <strain evidence="9 10">CCUG 57757A</strain>
    </source>
</reference>
<keyword evidence="5" id="KW-0133">Cell shape</keyword>
<evidence type="ECO:0000256" key="2">
    <source>
        <dbReference type="ARBA" id="ARBA00007776"/>
    </source>
</evidence>
<evidence type="ECO:0000313" key="10">
    <source>
        <dbReference type="Proteomes" id="UP000092607"/>
    </source>
</evidence>
<dbReference type="GO" id="GO:0008360">
    <property type="term" value="P:regulation of cell shape"/>
    <property type="evidence" value="ECO:0007669"/>
    <property type="project" value="UniProtKB-KW"/>
</dbReference>
<evidence type="ECO:0000313" key="9">
    <source>
        <dbReference type="EMBL" id="OBX61856.1"/>
    </source>
</evidence>
<dbReference type="InterPro" id="IPR007227">
    <property type="entry name" value="Cell_shape_determining_MreD"/>
</dbReference>
<accession>A0A1B8PZH1</accession>
<comment type="similarity">
    <text evidence="2">Belongs to the MreD family.</text>
</comment>
<dbReference type="PANTHER" id="PTHR37484:SF1">
    <property type="entry name" value="ROD SHAPE-DETERMINING PROTEIN MRED"/>
    <property type="match status" value="1"/>
</dbReference>
<name>A0A1B8PZH1_MORLA</name>
<dbReference type="OrthoDB" id="6647425at2"/>
<evidence type="ECO:0000256" key="4">
    <source>
        <dbReference type="ARBA" id="ARBA00022692"/>
    </source>
</evidence>
<dbReference type="AlphaFoldDB" id="A0A1B8PZH1"/>
<keyword evidence="3" id="KW-1003">Cell membrane</keyword>
<evidence type="ECO:0000256" key="6">
    <source>
        <dbReference type="ARBA" id="ARBA00022989"/>
    </source>
</evidence>
<dbReference type="PANTHER" id="PTHR37484">
    <property type="entry name" value="ROD SHAPE-DETERMINING PROTEIN MRED"/>
    <property type="match status" value="1"/>
</dbReference>
<feature type="transmembrane region" description="Helical" evidence="8">
    <location>
        <begin position="129"/>
        <end position="153"/>
    </location>
</feature>
<dbReference type="EMBL" id="LZMS01000060">
    <property type="protein sequence ID" value="OBX61856.1"/>
    <property type="molecule type" value="Genomic_DNA"/>
</dbReference>
<feature type="transmembrane region" description="Helical" evidence="8">
    <location>
        <begin position="36"/>
        <end position="61"/>
    </location>
</feature>
<sequence>MNSKPFLVIGIIISFVVASMLNVYPLGHDMASVRPMFLAMVLAFWVMYRSPMMGVWVVFLVGLVSDLLLGTHLGHQAFSAVLMAFVIRVLLLYAKELALSQAWVLGAIALSVYQVSLWILQAFSHAQFVWTGMGSLMSSVVLFPVMWYPLYWINRQLKERAY</sequence>
<proteinExistence type="inferred from homology"/>
<evidence type="ECO:0000256" key="1">
    <source>
        <dbReference type="ARBA" id="ARBA00004651"/>
    </source>
</evidence>
<evidence type="ECO:0000256" key="3">
    <source>
        <dbReference type="ARBA" id="ARBA00022475"/>
    </source>
</evidence>
<organism evidence="9 10">
    <name type="scientific">Moraxella lacunata</name>
    <dbReference type="NCBI Taxonomy" id="477"/>
    <lineage>
        <taxon>Bacteria</taxon>
        <taxon>Pseudomonadati</taxon>
        <taxon>Pseudomonadota</taxon>
        <taxon>Gammaproteobacteria</taxon>
        <taxon>Moraxellales</taxon>
        <taxon>Moraxellaceae</taxon>
        <taxon>Moraxella</taxon>
    </lineage>
</organism>
<dbReference type="NCBIfam" id="TIGR03426">
    <property type="entry name" value="shape_MreD"/>
    <property type="match status" value="1"/>
</dbReference>
<dbReference type="GO" id="GO:0005886">
    <property type="term" value="C:plasma membrane"/>
    <property type="evidence" value="ECO:0007669"/>
    <property type="project" value="UniProtKB-SubCell"/>
</dbReference>
<dbReference type="RefSeq" id="WP_065255096.1">
    <property type="nucleotide sequence ID" value="NZ_JARDJM010000016.1"/>
</dbReference>